<dbReference type="WBParaSite" id="PSAMB.scaffold22151size526.g38529.t1">
    <property type="protein sequence ID" value="PSAMB.scaffold22151size526.g38529.t1"/>
    <property type="gene ID" value="PSAMB.scaffold22151size526.g38529"/>
</dbReference>
<sequence length="81" mass="9300">MKTLIFLILLSALCEAFVDHEVVLRRARRQAMTYSDLRTLQCVRGCIGEFNSTLATINRARSTSFMNDALLNKKKLDKFCQ</sequence>
<evidence type="ECO:0000256" key="1">
    <source>
        <dbReference type="SAM" id="SignalP"/>
    </source>
</evidence>
<reference evidence="3" key="1">
    <citation type="submission" date="2022-11" db="UniProtKB">
        <authorList>
            <consortium name="WormBaseParasite"/>
        </authorList>
    </citation>
    <scope>IDENTIFICATION</scope>
</reference>
<proteinExistence type="predicted"/>
<protein>
    <submittedName>
        <fullName evidence="3">Uncharacterized protein</fullName>
    </submittedName>
</protein>
<organism evidence="2 3">
    <name type="scientific">Plectus sambesii</name>
    <dbReference type="NCBI Taxonomy" id="2011161"/>
    <lineage>
        <taxon>Eukaryota</taxon>
        <taxon>Metazoa</taxon>
        <taxon>Ecdysozoa</taxon>
        <taxon>Nematoda</taxon>
        <taxon>Chromadorea</taxon>
        <taxon>Plectida</taxon>
        <taxon>Plectina</taxon>
        <taxon>Plectoidea</taxon>
        <taxon>Plectidae</taxon>
        <taxon>Plectus</taxon>
    </lineage>
</organism>
<feature type="chain" id="PRO_5037506753" evidence="1">
    <location>
        <begin position="17"/>
        <end position="81"/>
    </location>
</feature>
<evidence type="ECO:0000313" key="2">
    <source>
        <dbReference type="Proteomes" id="UP000887566"/>
    </source>
</evidence>
<feature type="signal peptide" evidence="1">
    <location>
        <begin position="1"/>
        <end position="16"/>
    </location>
</feature>
<dbReference type="AlphaFoldDB" id="A0A914VP55"/>
<keyword evidence="2" id="KW-1185">Reference proteome</keyword>
<keyword evidence="1" id="KW-0732">Signal</keyword>
<evidence type="ECO:0000313" key="3">
    <source>
        <dbReference type="WBParaSite" id="PSAMB.scaffold22151size526.g38529.t1"/>
    </source>
</evidence>
<name>A0A914VP55_9BILA</name>
<accession>A0A914VP55</accession>
<dbReference type="Proteomes" id="UP000887566">
    <property type="component" value="Unplaced"/>
</dbReference>